<dbReference type="AlphaFoldDB" id="A0A432ZJ20"/>
<dbReference type="InterPro" id="IPR013078">
    <property type="entry name" value="His_Pase_superF_clade-1"/>
</dbReference>
<dbReference type="SMART" id="SM00855">
    <property type="entry name" value="PGAM"/>
    <property type="match status" value="1"/>
</dbReference>
<dbReference type="NCBIfam" id="TIGR00249">
    <property type="entry name" value="sixA"/>
    <property type="match status" value="1"/>
</dbReference>
<dbReference type="GO" id="GO:0005737">
    <property type="term" value="C:cytoplasm"/>
    <property type="evidence" value="ECO:0007669"/>
    <property type="project" value="InterPro"/>
</dbReference>
<comment type="caution">
    <text evidence="1">The sequence shown here is derived from an EMBL/GenBank/DDBJ whole genome shotgun (WGS) entry which is preliminary data.</text>
</comment>
<dbReference type="OrthoDB" id="92610at2"/>
<reference evidence="1 2" key="1">
    <citation type="journal article" date="2011" name="Front. Microbiol.">
        <title>Genomic signatures of strain selection and enhancement in Bacillus atrophaeus var. globigii, a historical biowarfare simulant.</title>
        <authorList>
            <person name="Gibbons H.S."/>
            <person name="Broomall S.M."/>
            <person name="McNew L.A."/>
            <person name="Daligault H."/>
            <person name="Chapman C."/>
            <person name="Bruce D."/>
            <person name="Karavis M."/>
            <person name="Krepps M."/>
            <person name="McGregor P.A."/>
            <person name="Hong C."/>
            <person name="Park K.H."/>
            <person name="Akmal A."/>
            <person name="Feldman A."/>
            <person name="Lin J.S."/>
            <person name="Chang W.E."/>
            <person name="Higgs B.W."/>
            <person name="Demirev P."/>
            <person name="Lindquist J."/>
            <person name="Liem A."/>
            <person name="Fochler E."/>
            <person name="Read T.D."/>
            <person name="Tapia R."/>
            <person name="Johnson S."/>
            <person name="Bishop-Lilly K.A."/>
            <person name="Detter C."/>
            <person name="Han C."/>
            <person name="Sozhamannan S."/>
            <person name="Rosenzweig C.N."/>
            <person name="Skowronski E.W."/>
        </authorList>
    </citation>
    <scope>NUCLEOTIDE SEQUENCE [LARGE SCALE GENOMIC DNA]</scope>
    <source>
        <strain evidence="1 2">CL-SP19</strain>
    </source>
</reference>
<dbReference type="GO" id="GO:0101006">
    <property type="term" value="F:protein histidine phosphatase activity"/>
    <property type="evidence" value="ECO:0007669"/>
    <property type="project" value="InterPro"/>
</dbReference>
<sequence length="160" mass="17703">MRLYIMRHGHAVLPLSTQSDEERRLTPEGEQEVVTTATWLAQKAGQLDSCLVSPYIRAQQTATVAMGCVNTNSRNDVRELTPDTDPGKALTAVAAEIEAHNYQQVLLVSHMPLVSYLVHEIDRSKQPPIFPTGGIAVMEFDPQSLRGTFEQLMAAERCVV</sequence>
<evidence type="ECO:0000313" key="1">
    <source>
        <dbReference type="EMBL" id="RUO77272.1"/>
    </source>
</evidence>
<dbReference type="CDD" id="cd07067">
    <property type="entry name" value="HP_PGM_like"/>
    <property type="match status" value="1"/>
</dbReference>
<dbReference type="InterPro" id="IPR029033">
    <property type="entry name" value="His_PPase_superfam"/>
</dbReference>
<dbReference type="EMBL" id="PIQF01000001">
    <property type="protein sequence ID" value="RUO77272.1"/>
    <property type="molecule type" value="Genomic_DNA"/>
</dbReference>
<dbReference type="RefSeq" id="WP_126783547.1">
    <property type="nucleotide sequence ID" value="NZ_PIQF01000001.1"/>
</dbReference>
<evidence type="ECO:0000313" key="2">
    <source>
        <dbReference type="Proteomes" id="UP000287908"/>
    </source>
</evidence>
<dbReference type="Pfam" id="PF00300">
    <property type="entry name" value="His_Phos_1"/>
    <property type="match status" value="1"/>
</dbReference>
<keyword evidence="2" id="KW-1185">Reference proteome</keyword>
<gene>
    <name evidence="1" type="primary">sixA</name>
    <name evidence="1" type="ORF">CWI81_01945</name>
</gene>
<proteinExistence type="predicted"/>
<dbReference type="SUPFAM" id="SSF53254">
    <property type="entry name" value="Phosphoglycerate mutase-like"/>
    <property type="match status" value="1"/>
</dbReference>
<organism evidence="1 2">
    <name type="scientific">Idiomarina seosinensis</name>
    <dbReference type="NCBI Taxonomy" id="281739"/>
    <lineage>
        <taxon>Bacteria</taxon>
        <taxon>Pseudomonadati</taxon>
        <taxon>Pseudomonadota</taxon>
        <taxon>Gammaproteobacteria</taxon>
        <taxon>Alteromonadales</taxon>
        <taxon>Idiomarinaceae</taxon>
        <taxon>Idiomarina</taxon>
    </lineage>
</organism>
<name>A0A432ZJ20_9GAMM</name>
<dbReference type="InterPro" id="IPR004449">
    <property type="entry name" value="SixA"/>
</dbReference>
<protein>
    <submittedName>
        <fullName evidence="1">Phosphohistidine phosphatase SixA</fullName>
    </submittedName>
</protein>
<dbReference type="Proteomes" id="UP000287908">
    <property type="component" value="Unassembled WGS sequence"/>
</dbReference>
<dbReference type="Gene3D" id="3.40.50.1240">
    <property type="entry name" value="Phosphoglycerate mutase-like"/>
    <property type="match status" value="1"/>
</dbReference>
<accession>A0A432ZJ20</accession>